<reference evidence="1 2" key="1">
    <citation type="submission" date="2017-11" db="EMBL/GenBank/DDBJ databases">
        <title>Bacillus camelliae sp. nov., isolated from pu'er tea.</title>
        <authorList>
            <person name="Niu L."/>
        </authorList>
    </citation>
    <scope>NUCLEOTIDE SEQUENCE [LARGE SCALE GENOMIC DNA]</scope>
    <source>
        <strain evidence="1 2">7578-1</strain>
    </source>
</reference>
<dbReference type="RefSeq" id="WP_101355737.1">
    <property type="nucleotide sequence ID" value="NZ_PIQO01000017.1"/>
</dbReference>
<dbReference type="AlphaFoldDB" id="A0A2N3LG48"/>
<accession>A0A2N3LG48</accession>
<protein>
    <recommendedName>
        <fullName evidence="3">Transcriptional regulator</fullName>
    </recommendedName>
</protein>
<dbReference type="EMBL" id="PIQO01000017">
    <property type="protein sequence ID" value="PKR83598.1"/>
    <property type="molecule type" value="Genomic_DNA"/>
</dbReference>
<evidence type="ECO:0000313" key="1">
    <source>
        <dbReference type="EMBL" id="PKR83598.1"/>
    </source>
</evidence>
<evidence type="ECO:0000313" key="2">
    <source>
        <dbReference type="Proteomes" id="UP000233440"/>
    </source>
</evidence>
<organism evidence="1 2">
    <name type="scientific">Heyndrickxia camelliae</name>
    <dbReference type="NCBI Taxonomy" id="1707093"/>
    <lineage>
        <taxon>Bacteria</taxon>
        <taxon>Bacillati</taxon>
        <taxon>Bacillota</taxon>
        <taxon>Bacilli</taxon>
        <taxon>Bacillales</taxon>
        <taxon>Bacillaceae</taxon>
        <taxon>Heyndrickxia</taxon>
    </lineage>
</organism>
<dbReference type="Proteomes" id="UP000233440">
    <property type="component" value="Unassembled WGS sequence"/>
</dbReference>
<dbReference type="OrthoDB" id="2112405at2"/>
<gene>
    <name evidence="1" type="ORF">CWO92_18725</name>
</gene>
<name>A0A2N3LG48_9BACI</name>
<keyword evidence="2" id="KW-1185">Reference proteome</keyword>
<comment type="caution">
    <text evidence="1">The sequence shown here is derived from an EMBL/GenBank/DDBJ whole genome shotgun (WGS) entry which is preliminary data.</text>
</comment>
<proteinExistence type="predicted"/>
<evidence type="ECO:0008006" key="3">
    <source>
        <dbReference type="Google" id="ProtNLM"/>
    </source>
</evidence>
<sequence>MKSILLRALESGDKLEMIYIANNNEITHRTIRILSVEFDSFTAFCYLRNAHRTFLMKNILSITPKRKKYNRHIS</sequence>